<keyword evidence="3" id="KW-0496">Mitochondrion</keyword>
<evidence type="ECO:0000256" key="2">
    <source>
        <dbReference type="ARBA" id="ARBA00022679"/>
    </source>
</evidence>
<dbReference type="GO" id="GO:0008260">
    <property type="term" value="F:succinyl-CoA:3-oxo-acid CoA-transferase activity"/>
    <property type="evidence" value="ECO:0007669"/>
    <property type="project" value="UniProtKB-EC"/>
</dbReference>
<evidence type="ECO:0000256" key="4">
    <source>
        <dbReference type="PIRSR" id="PIRSR000858-1"/>
    </source>
</evidence>
<dbReference type="UniPathway" id="UPA00929">
    <property type="reaction ID" value="UER00894"/>
</dbReference>
<comment type="similarity">
    <text evidence="1 3">Belongs to the 3-oxoacid CoA-transferase family.</text>
</comment>
<feature type="active site" description="5-glutamyl coenzyme A thioester intermediate" evidence="4">
    <location>
        <position position="313"/>
    </location>
</feature>
<dbReference type="EMBL" id="KZ821236">
    <property type="protein sequence ID" value="PYH44637.1"/>
    <property type="molecule type" value="Genomic_DNA"/>
</dbReference>
<feature type="chain" id="PRO_5016468565" description="Succinyl-CoA:3-ketoacid-coenzyme A transferase" evidence="5">
    <location>
        <begin position="19"/>
        <end position="462"/>
    </location>
</feature>
<keyword evidence="7" id="KW-1185">Reference proteome</keyword>
<dbReference type="SMART" id="SM00882">
    <property type="entry name" value="CoA_trans"/>
    <property type="match status" value="2"/>
</dbReference>
<accession>A0A318ZDI1</accession>
<dbReference type="SUPFAM" id="SSF100950">
    <property type="entry name" value="NagB/RpiA/CoA transferase-like"/>
    <property type="match status" value="2"/>
</dbReference>
<dbReference type="PIRSF" id="PIRSF000858">
    <property type="entry name" value="SCOT-t"/>
    <property type="match status" value="1"/>
</dbReference>
<comment type="pathway">
    <text evidence="3">Ketone metabolism; succinyl-CoA degradation; acetoacetyl-CoA from succinyl-CoA: step 1/1.</text>
</comment>
<dbReference type="EC" id="2.8.3.5" evidence="3"/>
<dbReference type="GO" id="GO:0046952">
    <property type="term" value="P:ketone body catabolic process"/>
    <property type="evidence" value="ECO:0007669"/>
    <property type="project" value="InterPro"/>
</dbReference>
<comment type="function">
    <text evidence="3">Key enzyme for ketone body catabolism. Transfers the CoA moiety from succinate to acetoacetate. Formation of the enzyme-CoA intermediate proceeds via an unstable anhydride species formed between the carboxylate groups of the enzyme and substrate.</text>
</comment>
<feature type="signal peptide" evidence="5">
    <location>
        <begin position="1"/>
        <end position="18"/>
    </location>
</feature>
<dbReference type="OrthoDB" id="1933379at2759"/>
<dbReference type="PANTHER" id="PTHR13707">
    <property type="entry name" value="KETOACID-COENZYME A TRANSFERASE"/>
    <property type="match status" value="1"/>
</dbReference>
<dbReference type="Gene3D" id="3.40.1080.10">
    <property type="entry name" value="Glutaconate Coenzyme A-transferase"/>
    <property type="match status" value="2"/>
</dbReference>
<dbReference type="Proteomes" id="UP000248349">
    <property type="component" value="Unassembled WGS sequence"/>
</dbReference>
<comment type="catalytic activity">
    <reaction evidence="3">
        <text>a 3-oxo acid + succinyl-CoA = a 3-oxoacyl-CoA + succinate</text>
        <dbReference type="Rhea" id="RHEA:24564"/>
        <dbReference type="ChEBI" id="CHEBI:30031"/>
        <dbReference type="ChEBI" id="CHEBI:35973"/>
        <dbReference type="ChEBI" id="CHEBI:57292"/>
        <dbReference type="ChEBI" id="CHEBI:90726"/>
        <dbReference type="EC" id="2.8.3.5"/>
    </reaction>
</comment>
<evidence type="ECO:0000313" key="7">
    <source>
        <dbReference type="Proteomes" id="UP000248349"/>
    </source>
</evidence>
<reference evidence="6 7" key="1">
    <citation type="submission" date="2016-12" db="EMBL/GenBank/DDBJ databases">
        <title>The genomes of Aspergillus section Nigri reveals drivers in fungal speciation.</title>
        <authorList>
            <consortium name="DOE Joint Genome Institute"/>
            <person name="Vesth T.C."/>
            <person name="Nybo J."/>
            <person name="Theobald S."/>
            <person name="Brandl J."/>
            <person name="Frisvad J.C."/>
            <person name="Nielsen K.F."/>
            <person name="Lyhne E.K."/>
            <person name="Kogle M.E."/>
            <person name="Kuo A."/>
            <person name="Riley R."/>
            <person name="Clum A."/>
            <person name="Nolan M."/>
            <person name="Lipzen A."/>
            <person name="Salamov A."/>
            <person name="Henrissat B."/>
            <person name="Wiebenga A."/>
            <person name="De Vries R.P."/>
            <person name="Grigoriev I.V."/>
            <person name="Mortensen U.H."/>
            <person name="Andersen M.R."/>
            <person name="Baker S.E."/>
        </authorList>
    </citation>
    <scope>NUCLEOTIDE SEQUENCE [LARGE SCALE GENOMIC DNA]</scope>
    <source>
        <strain evidence="6 7">JOP 1030-1</strain>
    </source>
</reference>
<evidence type="ECO:0000313" key="6">
    <source>
        <dbReference type="EMBL" id="PYH44637.1"/>
    </source>
</evidence>
<sequence length="462" mass="49661">MATLRLSSLALLRRTVLASRLQLPLQLGRATPRIDRGDSKLFIDADEAVADLKSGSTILSSRSGLCGVAETLITAIHCRGVDKLHSLTAVSNNAGAAGKGGLLTLRQAVQVNRLVRSYIGNSKALEKKYLSGEIPIELTPQGTLAERLRAGGAGIPAFFTPTGALLEHGAPRETRMFNGKTYLIETALNGDVANLRAWKADEAGSCVFRYTTKLDIVPVGSIDSNDVDLPGIFVDRIVPAIKDKHIEIKKLRSDTDESAVRAVKDMAMTKRNRIAKRSAKELKHCYYVNLGVGIPTLAPSFLPPEVKVWVQSENGILGVDPYSTEEEVDPDIINAGKETVTLVPGAATFDSTESFGMIRAGHVDVSILGVPLQLSANGDLTNYMSRGKVLKGMGGAMDLMSNPDQTKIVVATGRITQGCLSLQPSPHRGELCQYDYHGPGKCITLLTCVFQVDRTKGELLLT</sequence>
<keyword evidence="5" id="KW-0732">Signal</keyword>
<dbReference type="GeneID" id="37078070"/>
<dbReference type="InterPro" id="IPR037171">
    <property type="entry name" value="NagB/RpiA_transferase-like"/>
</dbReference>
<protein>
    <recommendedName>
        <fullName evidence="3">Succinyl-CoA:3-ketoacid-coenzyme A transferase</fullName>
        <ecNumber evidence="3">2.8.3.5</ecNumber>
    </recommendedName>
</protein>
<evidence type="ECO:0000256" key="1">
    <source>
        <dbReference type="ARBA" id="ARBA00007154"/>
    </source>
</evidence>
<proteinExistence type="inferred from homology"/>
<dbReference type="InterPro" id="IPR004165">
    <property type="entry name" value="CoA_trans_fam_I"/>
</dbReference>
<dbReference type="Pfam" id="PF01144">
    <property type="entry name" value="CoA_trans"/>
    <property type="match status" value="2"/>
</dbReference>
<dbReference type="InterPro" id="IPR014388">
    <property type="entry name" value="3-oxoacid_CoA-transferase"/>
</dbReference>
<dbReference type="RefSeq" id="XP_025430619.1">
    <property type="nucleotide sequence ID" value="XM_025576841.1"/>
</dbReference>
<keyword evidence="2 3" id="KW-0808">Transferase</keyword>
<dbReference type="PANTHER" id="PTHR13707:SF60">
    <property type="entry name" value="ACETATE COA-TRANSFERASE SUBUNIT ALPHA"/>
    <property type="match status" value="1"/>
</dbReference>
<gene>
    <name evidence="6" type="ORF">BP01DRAFT_374626</name>
</gene>
<evidence type="ECO:0000256" key="3">
    <source>
        <dbReference type="PIRNR" id="PIRNR000858"/>
    </source>
</evidence>
<evidence type="ECO:0000256" key="5">
    <source>
        <dbReference type="SAM" id="SignalP"/>
    </source>
</evidence>
<dbReference type="STRING" id="1450539.A0A318ZDI1"/>
<dbReference type="AlphaFoldDB" id="A0A318ZDI1"/>
<organism evidence="6 7">
    <name type="scientific">Aspergillus saccharolyticus JOP 1030-1</name>
    <dbReference type="NCBI Taxonomy" id="1450539"/>
    <lineage>
        <taxon>Eukaryota</taxon>
        <taxon>Fungi</taxon>
        <taxon>Dikarya</taxon>
        <taxon>Ascomycota</taxon>
        <taxon>Pezizomycotina</taxon>
        <taxon>Eurotiomycetes</taxon>
        <taxon>Eurotiomycetidae</taxon>
        <taxon>Eurotiales</taxon>
        <taxon>Aspergillaceae</taxon>
        <taxon>Aspergillus</taxon>
        <taxon>Aspergillus subgen. Circumdati</taxon>
    </lineage>
</organism>
<name>A0A318ZDI1_9EURO</name>